<evidence type="ECO:0000313" key="1">
    <source>
        <dbReference type="EMBL" id="KAH8980193.1"/>
    </source>
</evidence>
<comment type="caution">
    <text evidence="1">The sequence shown here is derived from an EMBL/GenBank/DDBJ whole genome shotgun (WGS) entry which is preliminary data.</text>
</comment>
<dbReference type="EMBL" id="JAKELL010000142">
    <property type="protein sequence ID" value="KAH8980193.1"/>
    <property type="molecule type" value="Genomic_DNA"/>
</dbReference>
<reference evidence="1" key="1">
    <citation type="submission" date="2022-01" db="EMBL/GenBank/DDBJ databases">
        <title>Comparative genomics reveals a dynamic genome evolution in the ectomycorrhizal milk-cap (Lactarius) mushrooms.</title>
        <authorList>
            <consortium name="DOE Joint Genome Institute"/>
            <person name="Lebreton A."/>
            <person name="Tang N."/>
            <person name="Kuo A."/>
            <person name="LaButti K."/>
            <person name="Drula E."/>
            <person name="Barry K."/>
            <person name="Clum A."/>
            <person name="Lipzen A."/>
            <person name="Mousain D."/>
            <person name="Ng V."/>
            <person name="Wang R."/>
            <person name="Wang X."/>
            <person name="Dai Y."/>
            <person name="Henrissat B."/>
            <person name="Grigoriev I.V."/>
            <person name="Guerin-Laguette A."/>
            <person name="Yu F."/>
            <person name="Martin F.M."/>
        </authorList>
    </citation>
    <scope>NUCLEOTIDE SEQUENCE</scope>
    <source>
        <strain evidence="1">QP</strain>
    </source>
</reference>
<name>A0AAD4Q363_9AGAM</name>
<dbReference type="Proteomes" id="UP001201163">
    <property type="component" value="Unassembled WGS sequence"/>
</dbReference>
<proteinExistence type="predicted"/>
<accession>A0AAD4Q363</accession>
<dbReference type="AlphaFoldDB" id="A0AAD4Q363"/>
<evidence type="ECO:0000313" key="2">
    <source>
        <dbReference type="Proteomes" id="UP001201163"/>
    </source>
</evidence>
<protein>
    <submittedName>
        <fullName evidence="1">Uncharacterized protein</fullName>
    </submittedName>
</protein>
<keyword evidence="2" id="KW-1185">Reference proteome</keyword>
<organism evidence="1 2">
    <name type="scientific">Lactarius akahatsu</name>
    <dbReference type="NCBI Taxonomy" id="416441"/>
    <lineage>
        <taxon>Eukaryota</taxon>
        <taxon>Fungi</taxon>
        <taxon>Dikarya</taxon>
        <taxon>Basidiomycota</taxon>
        <taxon>Agaricomycotina</taxon>
        <taxon>Agaricomycetes</taxon>
        <taxon>Russulales</taxon>
        <taxon>Russulaceae</taxon>
        <taxon>Lactarius</taxon>
    </lineage>
</organism>
<sequence>MDFTPTSFLMQLPSPRNLYIFSLSFEGDLPRDLDDAEMPMELTVHLLPEFNTLRPIIKAARTFPEHLQPSEELPSHSTLVVPISFLPLSPTFDKASSAAWVSLASQIQQWLIYYIQDQHLPHWKWGAEVFWTAFVAAFPSFPLGNWPRWDVRIPFAGAFIEKRMVDFEEISQRASENTSDDLIRHREKLWEDFCEIVKLMYPFPIHYDTSEQDRD</sequence>
<gene>
    <name evidence="1" type="ORF">EDB92DRAFT_1954194</name>
</gene>